<evidence type="ECO:0000313" key="3">
    <source>
        <dbReference type="Proteomes" id="UP001519460"/>
    </source>
</evidence>
<protein>
    <recommendedName>
        <fullName evidence="4">Ribosomal protein L28</fullName>
    </recommendedName>
</protein>
<feature type="region of interest" description="Disordered" evidence="1">
    <location>
        <begin position="54"/>
        <end position="83"/>
    </location>
</feature>
<name>A0ABD0L220_9CAEN</name>
<evidence type="ECO:0008006" key="4">
    <source>
        <dbReference type="Google" id="ProtNLM"/>
    </source>
</evidence>
<organism evidence="2 3">
    <name type="scientific">Batillaria attramentaria</name>
    <dbReference type="NCBI Taxonomy" id="370345"/>
    <lineage>
        <taxon>Eukaryota</taxon>
        <taxon>Metazoa</taxon>
        <taxon>Spiralia</taxon>
        <taxon>Lophotrochozoa</taxon>
        <taxon>Mollusca</taxon>
        <taxon>Gastropoda</taxon>
        <taxon>Caenogastropoda</taxon>
        <taxon>Sorbeoconcha</taxon>
        <taxon>Cerithioidea</taxon>
        <taxon>Batillariidae</taxon>
        <taxon>Batillaria</taxon>
    </lineage>
</organism>
<accession>A0ABD0L220</accession>
<keyword evidence="3" id="KW-1185">Reference proteome</keyword>
<proteinExistence type="predicted"/>
<evidence type="ECO:0000256" key="1">
    <source>
        <dbReference type="SAM" id="MobiDB-lite"/>
    </source>
</evidence>
<comment type="caution">
    <text evidence="2">The sequence shown here is derived from an EMBL/GenBank/DDBJ whole genome shotgun (WGS) entry which is preliminary data.</text>
</comment>
<dbReference type="AlphaFoldDB" id="A0ABD0L220"/>
<dbReference type="EMBL" id="JACVVK020000094">
    <property type="protein sequence ID" value="KAK7493363.1"/>
    <property type="molecule type" value="Genomic_DNA"/>
</dbReference>
<reference evidence="2 3" key="1">
    <citation type="journal article" date="2023" name="Sci. Data">
        <title>Genome assembly of the Korean intertidal mud-creeper Batillaria attramentaria.</title>
        <authorList>
            <person name="Patra A.K."/>
            <person name="Ho P.T."/>
            <person name="Jun S."/>
            <person name="Lee S.J."/>
            <person name="Kim Y."/>
            <person name="Won Y.J."/>
        </authorList>
    </citation>
    <scope>NUCLEOTIDE SEQUENCE [LARGE SCALE GENOMIC DNA]</scope>
    <source>
        <strain evidence="2">Wonlab-2016</strain>
    </source>
</reference>
<sequence length="114" mass="12891">MYSAVSGNKRNVSAGLRKVCSCRKVSKKTRHAQVWLPFKTVRYTVQLRGEGVHELKRRTGEKAKQTSPPLHAHPQLRRARPEGLSALRHSGSSHLTLEPCCRTGIKIFTQTKYL</sequence>
<dbReference type="Proteomes" id="UP001519460">
    <property type="component" value="Unassembled WGS sequence"/>
</dbReference>
<feature type="compositionally biased region" description="Basic and acidic residues" evidence="1">
    <location>
        <begin position="54"/>
        <end position="64"/>
    </location>
</feature>
<evidence type="ECO:0000313" key="2">
    <source>
        <dbReference type="EMBL" id="KAK7493363.1"/>
    </source>
</evidence>
<gene>
    <name evidence="2" type="ORF">BaRGS_00015489</name>
</gene>